<organism evidence="2 3">
    <name type="scientific">Photorhabdus tasmaniensis</name>
    <dbReference type="NCBI Taxonomy" id="1004159"/>
    <lineage>
        <taxon>Bacteria</taxon>
        <taxon>Pseudomonadati</taxon>
        <taxon>Pseudomonadota</taxon>
        <taxon>Gammaproteobacteria</taxon>
        <taxon>Enterobacterales</taxon>
        <taxon>Morganellaceae</taxon>
        <taxon>Photorhabdus</taxon>
    </lineage>
</organism>
<keyword evidence="3" id="KW-1185">Reference proteome</keyword>
<dbReference type="Proteomes" id="UP000697802">
    <property type="component" value="Unassembled WGS sequence"/>
</dbReference>
<sequence length="73" mass="8036">MIIIWSKNMKSAILNIISLCIALALINLSSINVLHHGENNIPDIVLCILSFWGARYALLISIKIYSGLQGNAK</sequence>
<feature type="transmembrane region" description="Helical" evidence="1">
    <location>
        <begin position="41"/>
        <end position="65"/>
    </location>
</feature>
<reference evidence="2 3" key="1">
    <citation type="submission" date="2018-02" db="EMBL/GenBank/DDBJ databases">
        <authorList>
            <person name="Machado R.A."/>
        </authorList>
    </citation>
    <scope>NUCLEOTIDE SEQUENCE [LARGE SCALE GENOMIC DNA]</scope>
    <source>
        <strain evidence="2 3">T327</strain>
    </source>
</reference>
<feature type="transmembrane region" description="Helical" evidence="1">
    <location>
        <begin position="12"/>
        <end position="35"/>
    </location>
</feature>
<dbReference type="EMBL" id="PUJU01000034">
    <property type="protein sequence ID" value="NHB89050.1"/>
    <property type="molecule type" value="Genomic_DNA"/>
</dbReference>
<keyword evidence="1" id="KW-0812">Transmembrane</keyword>
<comment type="caution">
    <text evidence="2">The sequence shown here is derived from an EMBL/GenBank/DDBJ whole genome shotgun (WGS) entry which is preliminary data.</text>
</comment>
<gene>
    <name evidence="2" type="ORF">C5471_15635</name>
</gene>
<evidence type="ECO:0000313" key="3">
    <source>
        <dbReference type="Proteomes" id="UP000697802"/>
    </source>
</evidence>
<protein>
    <submittedName>
        <fullName evidence="2">Uncharacterized protein</fullName>
    </submittedName>
</protein>
<proteinExistence type="predicted"/>
<keyword evidence="1" id="KW-1133">Transmembrane helix</keyword>
<keyword evidence="1" id="KW-0472">Membrane</keyword>
<evidence type="ECO:0000256" key="1">
    <source>
        <dbReference type="SAM" id="Phobius"/>
    </source>
</evidence>
<accession>A0ABX0GIM4</accession>
<name>A0ABX0GIM4_9GAMM</name>
<evidence type="ECO:0000313" key="2">
    <source>
        <dbReference type="EMBL" id="NHB89050.1"/>
    </source>
</evidence>